<keyword evidence="7" id="KW-0249">Electron transport</keyword>
<dbReference type="GO" id="GO:0006826">
    <property type="term" value="P:iron ion transport"/>
    <property type="evidence" value="ECO:0007669"/>
    <property type="project" value="TreeGrafter"/>
</dbReference>
<evidence type="ECO:0000256" key="9">
    <source>
        <dbReference type="ARBA" id="ARBA00023002"/>
    </source>
</evidence>
<dbReference type="InterPro" id="IPR013121">
    <property type="entry name" value="Fe_red_NAD-bd_6"/>
</dbReference>
<keyword evidence="10" id="KW-0406">Ion transport</keyword>
<dbReference type="InterPro" id="IPR013130">
    <property type="entry name" value="Fe3_Rdtase_TM_dom"/>
</dbReference>
<evidence type="ECO:0000256" key="3">
    <source>
        <dbReference type="ARBA" id="ARBA00012668"/>
    </source>
</evidence>
<dbReference type="AlphaFoldDB" id="A0A8H7XJR3"/>
<evidence type="ECO:0000256" key="1">
    <source>
        <dbReference type="ARBA" id="ARBA00004651"/>
    </source>
</evidence>
<evidence type="ECO:0000256" key="8">
    <source>
        <dbReference type="ARBA" id="ARBA00022989"/>
    </source>
</evidence>
<dbReference type="Pfam" id="PF08030">
    <property type="entry name" value="NAD_binding_6"/>
    <property type="match status" value="1"/>
</dbReference>
<dbReference type="GO" id="GO:0015677">
    <property type="term" value="P:copper ion import"/>
    <property type="evidence" value="ECO:0007669"/>
    <property type="project" value="TreeGrafter"/>
</dbReference>
<feature type="transmembrane region" description="Helical" evidence="14">
    <location>
        <begin position="120"/>
        <end position="143"/>
    </location>
</feature>
<reference evidence="16" key="1">
    <citation type="submission" date="2021-02" db="EMBL/GenBank/DDBJ databases">
        <title>Psilocybe cubensis genome.</title>
        <authorList>
            <person name="Mckernan K.J."/>
            <person name="Crawford S."/>
            <person name="Trippe A."/>
            <person name="Kane L.T."/>
            <person name="Mclaughlin S."/>
        </authorList>
    </citation>
    <scope>NUCLEOTIDE SEQUENCE [LARGE SCALE GENOMIC DNA]</scope>
    <source>
        <strain evidence="16">MGC-MH-2018</strain>
    </source>
</reference>
<keyword evidence="5" id="KW-1003">Cell membrane</keyword>
<evidence type="ECO:0000256" key="10">
    <source>
        <dbReference type="ARBA" id="ARBA00023065"/>
    </source>
</evidence>
<evidence type="ECO:0000256" key="13">
    <source>
        <dbReference type="ARBA" id="ARBA00048483"/>
    </source>
</evidence>
<comment type="catalytic activity">
    <reaction evidence="13">
        <text>2 a Fe(II)-siderophore + NADP(+) + H(+) = 2 a Fe(III)-siderophore + NADPH</text>
        <dbReference type="Rhea" id="RHEA:28795"/>
        <dbReference type="Rhea" id="RHEA-COMP:11342"/>
        <dbReference type="Rhea" id="RHEA-COMP:11344"/>
        <dbReference type="ChEBI" id="CHEBI:15378"/>
        <dbReference type="ChEBI" id="CHEBI:29033"/>
        <dbReference type="ChEBI" id="CHEBI:29034"/>
        <dbReference type="ChEBI" id="CHEBI:57783"/>
        <dbReference type="ChEBI" id="CHEBI:58349"/>
        <dbReference type="EC" id="1.16.1.9"/>
    </reaction>
</comment>
<gene>
    <name evidence="16" type="ORF">JR316_012694</name>
</gene>
<evidence type="ECO:0000256" key="2">
    <source>
        <dbReference type="ARBA" id="ARBA00006278"/>
    </source>
</evidence>
<evidence type="ECO:0000256" key="6">
    <source>
        <dbReference type="ARBA" id="ARBA00022692"/>
    </source>
</evidence>
<keyword evidence="6 14" id="KW-0812">Transmembrane</keyword>
<dbReference type="InterPro" id="IPR017927">
    <property type="entry name" value="FAD-bd_FR_type"/>
</dbReference>
<dbReference type="Pfam" id="PF08022">
    <property type="entry name" value="FAD_binding_8"/>
    <property type="match status" value="1"/>
</dbReference>
<comment type="caution">
    <text evidence="16">The sequence shown here is derived from an EMBL/GenBank/DDBJ whole genome shotgun (WGS) entry which is preliminary data.</text>
</comment>
<dbReference type="GO" id="GO:0005886">
    <property type="term" value="C:plasma membrane"/>
    <property type="evidence" value="ECO:0007669"/>
    <property type="project" value="UniProtKB-SubCell"/>
</dbReference>
<keyword evidence="9" id="KW-0560">Oxidoreductase</keyword>
<dbReference type="InterPro" id="IPR013112">
    <property type="entry name" value="FAD-bd_8"/>
</dbReference>
<dbReference type="OrthoDB" id="4494341at2759"/>
<accession>A0A8H7XJR3</accession>
<feature type="transmembrane region" description="Helical" evidence="14">
    <location>
        <begin position="252"/>
        <end position="274"/>
    </location>
</feature>
<dbReference type="Gene3D" id="3.40.50.80">
    <property type="entry name" value="Nucleotide-binding domain of ferredoxin-NADP reductase (FNR) module"/>
    <property type="match status" value="1"/>
</dbReference>
<organism evidence="16">
    <name type="scientific">Psilocybe cubensis</name>
    <name type="common">Psychedelic mushroom</name>
    <name type="synonym">Stropharia cubensis</name>
    <dbReference type="NCBI Taxonomy" id="181762"/>
    <lineage>
        <taxon>Eukaryota</taxon>
        <taxon>Fungi</taxon>
        <taxon>Dikarya</taxon>
        <taxon>Basidiomycota</taxon>
        <taxon>Agaricomycotina</taxon>
        <taxon>Agaricomycetes</taxon>
        <taxon>Agaricomycetidae</taxon>
        <taxon>Agaricales</taxon>
        <taxon>Agaricineae</taxon>
        <taxon>Strophariaceae</taxon>
        <taxon>Psilocybe</taxon>
    </lineage>
</organism>
<feature type="transmembrane region" description="Helical" evidence="14">
    <location>
        <begin position="97"/>
        <end position="114"/>
    </location>
</feature>
<evidence type="ECO:0000313" key="16">
    <source>
        <dbReference type="EMBL" id="KAG5162371.1"/>
    </source>
</evidence>
<dbReference type="PANTHER" id="PTHR32361">
    <property type="entry name" value="FERRIC/CUPRIC REDUCTASE TRANSMEMBRANE COMPONENT"/>
    <property type="match status" value="1"/>
</dbReference>
<dbReference type="GO" id="GO:0052851">
    <property type="term" value="F:ferric-chelate reductase (NADPH) activity"/>
    <property type="evidence" value="ECO:0007669"/>
    <property type="project" value="UniProtKB-EC"/>
</dbReference>
<sequence length="609" mass="67957">MSITDAPILSSRATSTAADRLIRNHKQVAHVRQLWIFLGSVLAFLTLVNVIRRLVAWFTPITEPHPGSEAKISIEKINDQEKNAPARRVSSSMARRGLTAVVSGFKIFFFRWRIPFGSDFTVSVIEQIFIVVYIVAMLIWLLVDTRNLMPMMYQDRAALIASSQIPLIVALAGKNNVISWLTGVSHEKLNVLHRAAARTNFMFFWIHAGTRIHSKLPKNLDLSHNWMRSGAISLTALTLATILSIRPIRRAAFEFFLIAHIILIFIFIVAGYYHARELHFGGYIWPGLLVWGFDRTLRFSRTVLNGRFWNRSHPSDALVELVSEDTIRLTMRREMSWTPGQHAYVVLPSVSNLPFEAHPFTIASIPEERSTNDETDVVFLIRGRDGLTKRLRELARKNHGYRVPALLDGPYGMPPDLRRFTTCVLIAGGSGISYTLPLLLNLARINAQNGSSAVRRIVFIWAIRDTEHLRWISRALTDAMALTSSSLVIDPRIYITGKKAVVAEISNVTTRTSDSESLSSSGSTLKKEISQSDILEYSRSFTILHGRPNLDALLNEEIQMSPGQIAVNVAGPSNLAASVRRTLSSGSSSPMAALKGIPSVSLHIETFGS</sequence>
<dbReference type="SUPFAM" id="SSF63380">
    <property type="entry name" value="Riboflavin synthase domain-like"/>
    <property type="match status" value="1"/>
</dbReference>
<dbReference type="PROSITE" id="PS51384">
    <property type="entry name" value="FAD_FR"/>
    <property type="match status" value="1"/>
</dbReference>
<dbReference type="GO" id="GO:0006879">
    <property type="term" value="P:intracellular iron ion homeostasis"/>
    <property type="evidence" value="ECO:0007669"/>
    <property type="project" value="TreeGrafter"/>
</dbReference>
<feature type="domain" description="FAD-binding FR-type" evidence="15">
    <location>
        <begin position="307"/>
        <end position="417"/>
    </location>
</feature>
<dbReference type="InterPro" id="IPR039261">
    <property type="entry name" value="FNR_nucleotide-bd"/>
</dbReference>
<comment type="similarity">
    <text evidence="2">Belongs to the ferric reductase (FRE) family.</text>
</comment>
<protein>
    <recommendedName>
        <fullName evidence="3">ferric-chelate reductase (NADPH)</fullName>
        <ecNumber evidence="3">1.16.1.9</ecNumber>
    </recommendedName>
</protein>
<dbReference type="PANTHER" id="PTHR32361:SF9">
    <property type="entry name" value="FERRIC REDUCTASE TRANSMEMBRANE COMPONENT 3-RELATED"/>
    <property type="match status" value="1"/>
</dbReference>
<keyword evidence="8 14" id="KW-1133">Transmembrane helix</keyword>
<evidence type="ECO:0000256" key="14">
    <source>
        <dbReference type="SAM" id="Phobius"/>
    </source>
</evidence>
<comment type="subcellular location">
    <subcellularLocation>
        <location evidence="1">Cell membrane</location>
        <topology evidence="1">Multi-pass membrane protein</topology>
    </subcellularLocation>
</comment>
<evidence type="ECO:0000256" key="12">
    <source>
        <dbReference type="ARBA" id="ARBA00023180"/>
    </source>
</evidence>
<dbReference type="EMBL" id="JAFIQS010000019">
    <property type="protein sequence ID" value="KAG5162371.1"/>
    <property type="molecule type" value="Genomic_DNA"/>
</dbReference>
<dbReference type="SUPFAM" id="SSF52343">
    <property type="entry name" value="Ferredoxin reductase-like, C-terminal NADP-linked domain"/>
    <property type="match status" value="1"/>
</dbReference>
<dbReference type="SFLD" id="SFLDG01168">
    <property type="entry name" value="Ferric_reductase_subgroup_(FRE"/>
    <property type="match status" value="1"/>
</dbReference>
<keyword evidence="12" id="KW-0325">Glycoprotein</keyword>
<evidence type="ECO:0000256" key="4">
    <source>
        <dbReference type="ARBA" id="ARBA00022448"/>
    </source>
</evidence>
<keyword evidence="4" id="KW-0813">Transport</keyword>
<proteinExistence type="inferred from homology"/>
<evidence type="ECO:0000256" key="11">
    <source>
        <dbReference type="ARBA" id="ARBA00023136"/>
    </source>
</evidence>
<dbReference type="InterPro" id="IPR051410">
    <property type="entry name" value="Ferric/Cupric_Reductase"/>
</dbReference>
<dbReference type="SFLD" id="SFLDS00052">
    <property type="entry name" value="Ferric_Reductase_Domain"/>
    <property type="match status" value="1"/>
</dbReference>
<feature type="transmembrane region" description="Helical" evidence="14">
    <location>
        <begin position="34"/>
        <end position="51"/>
    </location>
</feature>
<name>A0A8H7XJR3_PSICU</name>
<dbReference type="Pfam" id="PF01794">
    <property type="entry name" value="Ferric_reduct"/>
    <property type="match status" value="1"/>
</dbReference>
<evidence type="ECO:0000256" key="5">
    <source>
        <dbReference type="ARBA" id="ARBA00022475"/>
    </source>
</evidence>
<evidence type="ECO:0000259" key="15">
    <source>
        <dbReference type="PROSITE" id="PS51384"/>
    </source>
</evidence>
<dbReference type="InterPro" id="IPR017938">
    <property type="entry name" value="Riboflavin_synthase-like_b-brl"/>
</dbReference>
<dbReference type="CDD" id="cd06186">
    <property type="entry name" value="NOX_Duox_like_FAD_NADP"/>
    <property type="match status" value="1"/>
</dbReference>
<dbReference type="EC" id="1.16.1.9" evidence="3"/>
<keyword evidence="11 14" id="KW-0472">Membrane</keyword>
<evidence type="ECO:0000256" key="7">
    <source>
        <dbReference type="ARBA" id="ARBA00022982"/>
    </source>
</evidence>